<dbReference type="InterPro" id="IPR048147">
    <property type="entry name" value="CBO0543-like"/>
</dbReference>
<dbReference type="NCBIfam" id="NF041644">
    <property type="entry name" value="CBO0543_fam"/>
    <property type="match status" value="1"/>
</dbReference>
<name>A0A0J1IR74_NIACI</name>
<comment type="caution">
    <text evidence="1">The sequence shown here is derived from an EMBL/GenBank/DDBJ whole genome shotgun (WGS) entry which is preliminary data.</text>
</comment>
<evidence type="ECO:0000313" key="2">
    <source>
        <dbReference type="Proteomes" id="UP000036045"/>
    </source>
</evidence>
<dbReference type="GeneID" id="56349317"/>
<keyword evidence="2" id="KW-1185">Reference proteome</keyword>
<reference evidence="1 2" key="1">
    <citation type="submission" date="2015-05" db="EMBL/GenBank/DDBJ databases">
        <title>Whole genome sequence and identification of bacterial endophytes from Costus igneus.</title>
        <authorList>
            <person name="Lee Y.P."/>
            <person name="Gan H.M."/>
            <person name="Eng W."/>
            <person name="Wheatley M.S."/>
            <person name="Caraballo A."/>
            <person name="Polter S."/>
            <person name="Savka M.A."/>
            <person name="Hudson A.O."/>
        </authorList>
    </citation>
    <scope>NUCLEOTIDE SEQUENCE [LARGE SCALE GENOMIC DNA]</scope>
    <source>
        <strain evidence="1 2">RIT379</strain>
    </source>
</reference>
<proteinExistence type="predicted"/>
<protein>
    <submittedName>
        <fullName evidence="1">Uncharacterized protein</fullName>
    </submittedName>
</protein>
<organism evidence="1 2">
    <name type="scientific">Niallia circulans</name>
    <name type="common">Bacillus circulans</name>
    <dbReference type="NCBI Taxonomy" id="1397"/>
    <lineage>
        <taxon>Bacteria</taxon>
        <taxon>Bacillati</taxon>
        <taxon>Bacillota</taxon>
        <taxon>Bacilli</taxon>
        <taxon>Bacillales</taxon>
        <taxon>Bacillaceae</taxon>
        <taxon>Niallia</taxon>
    </lineage>
</organism>
<evidence type="ECO:0000313" key="1">
    <source>
        <dbReference type="EMBL" id="KLV28453.1"/>
    </source>
</evidence>
<gene>
    <name evidence="1" type="ORF">ABW02_01560</name>
</gene>
<dbReference type="PATRIC" id="fig|1397.4.peg.348"/>
<dbReference type="RefSeq" id="WP_047940148.1">
    <property type="nucleotide sequence ID" value="NZ_CP053989.1"/>
</dbReference>
<dbReference type="EMBL" id="LDPH01000001">
    <property type="protein sequence ID" value="KLV28453.1"/>
    <property type="molecule type" value="Genomic_DNA"/>
</dbReference>
<sequence length="155" mass="19001">MNKELIILIISWVVCLILLIRIIPKERKRYFQIVFLFAHATAWIFTHIQVSMDLVRFPYREFSHATKMSFSLYYIVLPTFAVLFLLYYPEKKHWLKIFLYYLIFSNGIHLFMFLVEKNSNLIHDLNWHWWLAVSIDFLVLYMTKKFAFWFRKGFA</sequence>
<dbReference type="Proteomes" id="UP000036045">
    <property type="component" value="Unassembled WGS sequence"/>
</dbReference>
<dbReference type="OrthoDB" id="2664017at2"/>
<accession>A0A0J1IR74</accession>
<dbReference type="AlphaFoldDB" id="A0A0J1IR74"/>